<comment type="caution">
    <text evidence="3">The sequence shown here is derived from an EMBL/GenBank/DDBJ whole genome shotgun (WGS) entry which is preliminary data.</text>
</comment>
<feature type="compositionally biased region" description="Basic and acidic residues" evidence="1">
    <location>
        <begin position="102"/>
        <end position="115"/>
    </location>
</feature>
<dbReference type="OrthoDB" id="10506450at2759"/>
<evidence type="ECO:0000313" key="3">
    <source>
        <dbReference type="EMBL" id="EKF27455.1"/>
    </source>
</evidence>
<feature type="region of interest" description="Disordered" evidence="1">
    <location>
        <begin position="40"/>
        <end position="286"/>
    </location>
</feature>
<keyword evidence="4" id="KW-1185">Reference proteome</keyword>
<evidence type="ECO:0000313" key="4">
    <source>
        <dbReference type="Proteomes" id="UP000007350"/>
    </source>
</evidence>
<feature type="compositionally biased region" description="Polar residues" evidence="1">
    <location>
        <begin position="233"/>
        <end position="250"/>
    </location>
</feature>
<dbReference type="Proteomes" id="UP000007350">
    <property type="component" value="Unassembled WGS sequence"/>
</dbReference>
<evidence type="ECO:0000256" key="2">
    <source>
        <dbReference type="SAM" id="SignalP"/>
    </source>
</evidence>
<feature type="compositionally biased region" description="Basic and acidic residues" evidence="1">
    <location>
        <begin position="130"/>
        <end position="139"/>
    </location>
</feature>
<feature type="region of interest" description="Disordered" evidence="1">
    <location>
        <begin position="307"/>
        <end position="355"/>
    </location>
</feature>
<protein>
    <submittedName>
        <fullName evidence="3">Mucin-associated surface protein (MASP), putative</fullName>
    </submittedName>
</protein>
<feature type="signal peptide" evidence="2">
    <location>
        <begin position="1"/>
        <end position="23"/>
    </location>
</feature>
<name>K2MJV2_TRYCR</name>
<accession>K2MJV2</accession>
<feature type="chain" id="PRO_5003861262" evidence="2">
    <location>
        <begin position="24"/>
        <end position="376"/>
    </location>
</feature>
<sequence length="376" mass="38642">MMMTDRVLLVCALCVLWFGAGGGFSEDLGTLTSVSGVADPIIAPDPKRGNEFSQGGEDESSKHLEDVENHGSATLPEKRTCDNDSTGSPTCTKGPEDAPVSHLDRGGQEKHHAVENRGSPGPPEKGPTPKHQELQERPQDGGASPQDAAKVRELKSTVQTDHLSLNSPSKETHVTVSATEISRGSDGTVQGDNTQNTLNGNDGNISRAAQPDSASVNPLTSVDKDTLNGGAPQLNTSVHTDSEGSTTTALNPADRKNENSGGGDSGLAASPAVGTNSATTTTTATQDASKFNTDGVKLFTEDVEQNASETNLNAGSGTTETAEANSEWSTTAKNTTNKTSNSENTADSDGSTAASHTTSPLLLVVACAYVAAVVAA</sequence>
<organism evidence="3 4">
    <name type="scientific">Trypanosoma cruzi marinkellei</name>
    <dbReference type="NCBI Taxonomy" id="85056"/>
    <lineage>
        <taxon>Eukaryota</taxon>
        <taxon>Discoba</taxon>
        <taxon>Euglenozoa</taxon>
        <taxon>Kinetoplastea</taxon>
        <taxon>Metakinetoplastina</taxon>
        <taxon>Trypanosomatida</taxon>
        <taxon>Trypanosomatidae</taxon>
        <taxon>Trypanosoma</taxon>
        <taxon>Schizotrypanum</taxon>
    </lineage>
</organism>
<feature type="compositionally biased region" description="Polar residues" evidence="1">
    <location>
        <begin position="307"/>
        <end position="328"/>
    </location>
</feature>
<dbReference type="EMBL" id="AHKC01018165">
    <property type="protein sequence ID" value="EKF27455.1"/>
    <property type="molecule type" value="Genomic_DNA"/>
</dbReference>
<feature type="compositionally biased region" description="Basic and acidic residues" evidence="1">
    <location>
        <begin position="59"/>
        <end position="69"/>
    </location>
</feature>
<feature type="compositionally biased region" description="Low complexity" evidence="1">
    <location>
        <begin position="329"/>
        <end position="345"/>
    </location>
</feature>
<dbReference type="AlphaFoldDB" id="K2MJV2"/>
<gene>
    <name evidence="3" type="ORF">MOQ_008822</name>
</gene>
<reference evidence="3 4" key="1">
    <citation type="journal article" date="2012" name="BMC Genomics">
        <title>Comparative genomic analysis of human infective Trypanosoma cruzi lineages with the bat-restricted subspecies T. cruzi marinkellei.</title>
        <authorList>
            <person name="Franzen O."/>
            <person name="Talavera-Lopez C."/>
            <person name="Ochaya S."/>
            <person name="Butler C.E."/>
            <person name="Messenger L.A."/>
            <person name="Lewis M.D."/>
            <person name="Llewellyn M.S."/>
            <person name="Marinkelle C.J."/>
            <person name="Tyler K.M."/>
            <person name="Miles M.A."/>
            <person name="Andersson B."/>
        </authorList>
    </citation>
    <scope>NUCLEOTIDE SEQUENCE [LARGE SCALE GENOMIC DNA]</scope>
    <source>
        <strain evidence="3 4">B7</strain>
    </source>
</reference>
<feature type="compositionally biased region" description="Polar residues" evidence="1">
    <location>
        <begin position="156"/>
        <end position="204"/>
    </location>
</feature>
<proteinExistence type="predicted"/>
<evidence type="ECO:0000256" key="1">
    <source>
        <dbReference type="SAM" id="MobiDB-lite"/>
    </source>
</evidence>
<keyword evidence="2" id="KW-0732">Signal</keyword>